<reference evidence="1 2" key="1">
    <citation type="submission" date="2020-10" db="EMBL/GenBank/DDBJ databases">
        <title>Sequencing the genomes of 1000 actinobacteria strains.</title>
        <authorList>
            <person name="Klenk H.-P."/>
        </authorList>
    </citation>
    <scope>NUCLEOTIDE SEQUENCE [LARGE SCALE GENOMIC DNA]</scope>
    <source>
        <strain evidence="1 2">DSM 43748</strain>
    </source>
</reference>
<name>A0ABR9KC99_9ACTN</name>
<comment type="caution">
    <text evidence="1">The sequence shown here is derived from an EMBL/GenBank/DDBJ whole genome shotgun (WGS) entry which is preliminary data.</text>
</comment>
<dbReference type="Proteomes" id="UP000661607">
    <property type="component" value="Unassembled WGS sequence"/>
</dbReference>
<proteinExistence type="predicted"/>
<organism evidence="1 2">
    <name type="scientific">Nonomuraea africana</name>
    <dbReference type="NCBI Taxonomy" id="46171"/>
    <lineage>
        <taxon>Bacteria</taxon>
        <taxon>Bacillati</taxon>
        <taxon>Actinomycetota</taxon>
        <taxon>Actinomycetes</taxon>
        <taxon>Streptosporangiales</taxon>
        <taxon>Streptosporangiaceae</taxon>
        <taxon>Nonomuraea</taxon>
    </lineage>
</organism>
<accession>A0ABR9KC99</accession>
<dbReference type="EMBL" id="JADBEF010000001">
    <property type="protein sequence ID" value="MBE1559455.1"/>
    <property type="molecule type" value="Genomic_DNA"/>
</dbReference>
<sequence>MRPIRIGELVGRGRTRADLVMQRLPGPTMLRALADAAMTPRGPMVIDWAMSALILAQGGGGPGHGYARSPR</sequence>
<dbReference type="RefSeq" id="WP_192774729.1">
    <property type="nucleotide sequence ID" value="NZ_BAAASY010000001.1"/>
</dbReference>
<evidence type="ECO:0000313" key="2">
    <source>
        <dbReference type="Proteomes" id="UP000661607"/>
    </source>
</evidence>
<protein>
    <submittedName>
        <fullName evidence="1">Uncharacterized protein</fullName>
    </submittedName>
</protein>
<evidence type="ECO:0000313" key="1">
    <source>
        <dbReference type="EMBL" id="MBE1559455.1"/>
    </source>
</evidence>
<gene>
    <name evidence="1" type="ORF">H4W81_002234</name>
</gene>
<keyword evidence="2" id="KW-1185">Reference proteome</keyword>